<reference evidence="1" key="1">
    <citation type="submission" date="2019-08" db="EMBL/GenBank/DDBJ databases">
        <title>The genome of the North American firefly Photinus pyralis.</title>
        <authorList>
            <consortium name="Photinus pyralis genome working group"/>
            <person name="Fallon T.R."/>
            <person name="Sander Lower S.E."/>
            <person name="Weng J.-K."/>
        </authorList>
    </citation>
    <scope>NUCLEOTIDE SEQUENCE</scope>
    <source>
        <strain evidence="1">TRF0915ILg1</strain>
        <tissue evidence="1">Whole body</tissue>
    </source>
</reference>
<evidence type="ECO:0000313" key="1">
    <source>
        <dbReference type="EMBL" id="KAF2885991.1"/>
    </source>
</evidence>
<comment type="caution">
    <text evidence="1">The sequence shown here is derived from an EMBL/GenBank/DDBJ whole genome shotgun (WGS) entry which is preliminary data.</text>
</comment>
<gene>
    <name evidence="1" type="ORF">ILUMI_20181</name>
</gene>
<proteinExistence type="predicted"/>
<dbReference type="Proteomes" id="UP000801492">
    <property type="component" value="Unassembled WGS sequence"/>
</dbReference>
<evidence type="ECO:0000313" key="2">
    <source>
        <dbReference type="Proteomes" id="UP000801492"/>
    </source>
</evidence>
<protein>
    <submittedName>
        <fullName evidence="1">Uncharacterized protein</fullName>
    </submittedName>
</protein>
<organism evidence="1 2">
    <name type="scientific">Ignelater luminosus</name>
    <name type="common">Cucubano</name>
    <name type="synonym">Pyrophorus luminosus</name>
    <dbReference type="NCBI Taxonomy" id="2038154"/>
    <lineage>
        <taxon>Eukaryota</taxon>
        <taxon>Metazoa</taxon>
        <taxon>Ecdysozoa</taxon>
        <taxon>Arthropoda</taxon>
        <taxon>Hexapoda</taxon>
        <taxon>Insecta</taxon>
        <taxon>Pterygota</taxon>
        <taxon>Neoptera</taxon>
        <taxon>Endopterygota</taxon>
        <taxon>Coleoptera</taxon>
        <taxon>Polyphaga</taxon>
        <taxon>Elateriformia</taxon>
        <taxon>Elateroidea</taxon>
        <taxon>Elateridae</taxon>
        <taxon>Agrypninae</taxon>
        <taxon>Pyrophorini</taxon>
        <taxon>Ignelater</taxon>
    </lineage>
</organism>
<sequence length="89" mass="10701">MVVRRDKEGRRLSREKDKLNYVNHLSRNLTNMKYREDIQSHWKALREGMKKLWSNVEVRGEVLRETGLMKILYKNKDGELEGSEDEIPR</sequence>
<feature type="non-terminal residue" evidence="1">
    <location>
        <position position="1"/>
    </location>
</feature>
<dbReference type="AlphaFoldDB" id="A0A8K0G4U9"/>
<name>A0A8K0G4U9_IGNLU</name>
<dbReference type="EMBL" id="VTPC01088959">
    <property type="protein sequence ID" value="KAF2885991.1"/>
    <property type="molecule type" value="Genomic_DNA"/>
</dbReference>
<keyword evidence="2" id="KW-1185">Reference proteome</keyword>
<accession>A0A8K0G4U9</accession>